<dbReference type="Gene3D" id="1.20.1070.10">
    <property type="entry name" value="Rhodopsin 7-helix transmembrane proteins"/>
    <property type="match status" value="1"/>
</dbReference>
<evidence type="ECO:0000256" key="3">
    <source>
        <dbReference type="ARBA" id="ARBA00022989"/>
    </source>
</evidence>
<feature type="transmembrane region" description="Helical" evidence="7">
    <location>
        <begin position="1321"/>
        <end position="1339"/>
    </location>
</feature>
<dbReference type="InterPro" id="IPR000742">
    <property type="entry name" value="EGF"/>
</dbReference>
<feature type="domain" description="EGF-like" evidence="9">
    <location>
        <begin position="924"/>
        <end position="969"/>
    </location>
</feature>
<feature type="transmembrane region" description="Helical" evidence="7">
    <location>
        <begin position="1237"/>
        <end position="1259"/>
    </location>
</feature>
<dbReference type="SUPFAM" id="SSF81321">
    <property type="entry name" value="Family A G protein-coupled receptor-like"/>
    <property type="match status" value="1"/>
</dbReference>
<evidence type="ECO:0000256" key="6">
    <source>
        <dbReference type="PROSITE-ProRule" id="PRU00076"/>
    </source>
</evidence>
<keyword evidence="4 7" id="KW-0472">Membrane</keyword>
<keyword evidence="3 7" id="KW-1133">Transmembrane helix</keyword>
<feature type="domain" description="G-protein coupled receptors family 1 profile" evidence="10">
    <location>
        <begin position="1216"/>
        <end position="1477"/>
    </location>
</feature>
<keyword evidence="5 6" id="KW-1015">Disulfide bond</keyword>
<dbReference type="PROSITE" id="PS01186">
    <property type="entry name" value="EGF_2"/>
    <property type="match status" value="2"/>
</dbReference>
<evidence type="ECO:0000313" key="12">
    <source>
        <dbReference type="Proteomes" id="UP000663828"/>
    </source>
</evidence>
<feature type="chain" id="PRO_5032841066" evidence="8">
    <location>
        <begin position="21"/>
        <end position="1507"/>
    </location>
</feature>
<feature type="signal peptide" evidence="8">
    <location>
        <begin position="1"/>
        <end position="20"/>
    </location>
</feature>
<dbReference type="SMART" id="SM00192">
    <property type="entry name" value="LDLa"/>
    <property type="match status" value="3"/>
</dbReference>
<keyword evidence="6" id="KW-0245">EGF-like domain</keyword>
<feature type="disulfide bond" evidence="6">
    <location>
        <begin position="874"/>
        <end position="883"/>
    </location>
</feature>
<dbReference type="InterPro" id="IPR002172">
    <property type="entry name" value="LDrepeatLR_classA_rpt"/>
</dbReference>
<evidence type="ECO:0000259" key="10">
    <source>
        <dbReference type="PROSITE" id="PS50262"/>
    </source>
</evidence>
<dbReference type="PANTHER" id="PTHR24033">
    <property type="entry name" value="EGF-LIKE DOMAIN-CONTAINING PROTEIN"/>
    <property type="match status" value="1"/>
</dbReference>
<dbReference type="SMART" id="SM00181">
    <property type="entry name" value="EGF"/>
    <property type="match status" value="3"/>
</dbReference>
<dbReference type="GO" id="GO:0016020">
    <property type="term" value="C:membrane"/>
    <property type="evidence" value="ECO:0007669"/>
    <property type="project" value="UniProtKB-SubCell"/>
</dbReference>
<comment type="caution">
    <text evidence="6">Lacks conserved residue(s) required for the propagation of feature annotation.</text>
</comment>
<comment type="caution">
    <text evidence="11">The sequence shown here is derived from an EMBL/GenBank/DDBJ whole genome shotgun (WGS) entry which is preliminary data.</text>
</comment>
<evidence type="ECO:0000256" key="1">
    <source>
        <dbReference type="ARBA" id="ARBA00004370"/>
    </source>
</evidence>
<feature type="transmembrane region" description="Helical" evidence="7">
    <location>
        <begin position="1458"/>
        <end position="1479"/>
    </location>
</feature>
<dbReference type="GO" id="GO:0004930">
    <property type="term" value="F:G protein-coupled receptor activity"/>
    <property type="evidence" value="ECO:0007669"/>
    <property type="project" value="InterPro"/>
</dbReference>
<evidence type="ECO:0000256" key="5">
    <source>
        <dbReference type="ARBA" id="ARBA00023157"/>
    </source>
</evidence>
<dbReference type="Pfam" id="PF00001">
    <property type="entry name" value="7tm_1"/>
    <property type="match status" value="1"/>
</dbReference>
<proteinExistence type="predicted"/>
<keyword evidence="8" id="KW-0732">Signal</keyword>
<keyword evidence="2 7" id="KW-0812">Transmembrane</keyword>
<gene>
    <name evidence="11" type="ORF">XAT740_LOCUS31229</name>
</gene>
<protein>
    <submittedName>
        <fullName evidence="11">Uncharacterized protein</fullName>
    </submittedName>
</protein>
<dbReference type="Proteomes" id="UP000663828">
    <property type="component" value="Unassembled WGS sequence"/>
</dbReference>
<evidence type="ECO:0000256" key="7">
    <source>
        <dbReference type="SAM" id="Phobius"/>
    </source>
</evidence>
<dbReference type="PROSITE" id="PS50026">
    <property type="entry name" value="EGF_3"/>
    <property type="match status" value="2"/>
</dbReference>
<feature type="transmembrane region" description="Helical" evidence="7">
    <location>
        <begin position="1426"/>
        <end position="1446"/>
    </location>
</feature>
<reference evidence="11" key="1">
    <citation type="submission" date="2021-02" db="EMBL/GenBank/DDBJ databases">
        <authorList>
            <person name="Nowell W R."/>
        </authorList>
    </citation>
    <scope>NUCLEOTIDE SEQUENCE</scope>
</reference>
<evidence type="ECO:0000259" key="9">
    <source>
        <dbReference type="PROSITE" id="PS50026"/>
    </source>
</evidence>
<feature type="transmembrane region" description="Helical" evidence="7">
    <location>
        <begin position="1265"/>
        <end position="1285"/>
    </location>
</feature>
<dbReference type="InterPro" id="IPR051830">
    <property type="entry name" value="NOTCH_homolog"/>
</dbReference>
<feature type="transmembrane region" description="Helical" evidence="7">
    <location>
        <begin position="1204"/>
        <end position="1225"/>
    </location>
</feature>
<dbReference type="Gene3D" id="2.10.25.10">
    <property type="entry name" value="Laminin"/>
    <property type="match status" value="1"/>
</dbReference>
<name>A0A815GWZ7_ADIRI</name>
<dbReference type="InterPro" id="IPR017452">
    <property type="entry name" value="GPCR_Rhodpsn_7TM"/>
</dbReference>
<evidence type="ECO:0000256" key="8">
    <source>
        <dbReference type="SAM" id="SignalP"/>
    </source>
</evidence>
<keyword evidence="12" id="KW-1185">Reference proteome</keyword>
<dbReference type="SUPFAM" id="SSF57196">
    <property type="entry name" value="EGF/Laminin"/>
    <property type="match status" value="1"/>
</dbReference>
<evidence type="ECO:0000256" key="4">
    <source>
        <dbReference type="ARBA" id="ARBA00023136"/>
    </source>
</evidence>
<sequence length="1507" mass="176776">MLSMTYLCFLIFSFWICVQSDLNLYNTDEINNNGIDALQYNCLRTDFDSVTIQTISTFEMLSFCMNEETSRVYVEPNISLSHYTFAELSKLNVTGEQLFYWSTPIDVIEHYELYLISNNETMGKEIYYNCTLPKFGPLCQYEFDFYDVYDHFSSYLRLFYSESYGFLDNLTCYTHLKCDRGPYPFCLDWSEICNGIIDCLDYPFDEEHCSQIDIYDPIDEPNTGLWGPLYWINRLPTSRNEDAKCNHSPLSSSCWRERHDKLLEIMFSIKDNSTSDDCLLAFKCLTNMLYLPNQICDWFCFSFACIEIIEKECPLMFYIPIIPVLYSNIYFAYEKNDAKIFLNTRIRNVYICYYNNSLYDNYFQNHSMIIFKNRKCYRFNTSFSSFYDHLKLIYDTFYSYNQQFSNSISSLYKKKLVVNSHMISFKSIVLSNESSYIYLCSYDIGNLLEYADRNPLTHDGEYFYYLCSDQGNIYQMKHYIRFQFICNGFNELLSKMINGQNQTDESECNNWPCNNIYTRCDQFWNCLNGEDEIGCDESALLNCSSNEYICYSSSTNNLICLNINKTNDGRIDCLGAFDEPTICQRNSRYVKNNFYCTQNNSKTCVASDRYCYLGGIIPGDIMHCQELDFLDLNGTLENQIQSQIYHRSILCRMYTMVGKSTSMFLLGETNDLTKNLLISPKQSVNELPLDELRSLCYRGIPLRVWLNKTESKVVCLCPQHYYGSKCQYQNQRMSFLIKFNLSRGIQETLFEIIILLIEDNNQRRIHSYVQFLYLHIDDCETTFVNYLLYSIRSKNVTENYSIHIDIYDKKSLIYRGSFLIPIINSFLPVHRRNFKIKIPSLDHKIEYCSKHYGCVHGKCIKYLNTEQDATFCQCDPGWSGKYCTISNLVKCRCSLDSKCLGVDGHNRSICLCPLHKSGPRCLIINRICEKNDNSTCHDQGQCIPWDLHRRKIHPFRCICSKGFSGDRCQIKDNEIHLLFEKNFFTGSTVFLHFIEFRKEFNQLKATTTFKTISPLDNSLTVYWSYPFNFIVLEDLKENYYLITIQIYHIEGQKLIEHVQSSNRCQHINKLFNKTILGYSHLQRLKYYHLPCQESLSKHLCFYDNIHLCFCYNHYGRRLTNCLEFNRTMTFDCQENNECQNNGKCFQAGLGCKIKSTCLCDSCFYGKLCQFNTNEFSLSLDNILSYHIQPLNKIIHQSSIIQISIALNLIFIIAGLINGICTMITFQNKKLREVGCGLYLLCSSITTLIVTILLALKFWILICAQISSITNRLFLLIQCISLDYLLRVFLHMDQWLNACVACERVINISKAVHFNRRKSVQVAKLVIILLLIFNVLIFIHEPIHRHLIDELDEDEKTKRTWCIVTYSSDLRTYNTIISTIQFFAPFIINLVSAITLIMKKSLHQSNIQKKQSFQQILRANYREHKHLFISPLILIILAIPRLILTYISQCMKSIDASWLFLFGYFTSFIPTMLTFIIFVLPSKFYQKEFSKSISQYKIGIRRCLRISP</sequence>
<dbReference type="PROSITE" id="PS50262">
    <property type="entry name" value="G_PROTEIN_RECEP_F1_2"/>
    <property type="match status" value="1"/>
</dbReference>
<evidence type="ECO:0000256" key="2">
    <source>
        <dbReference type="ARBA" id="ARBA00022692"/>
    </source>
</evidence>
<dbReference type="PANTHER" id="PTHR24033:SF151">
    <property type="entry name" value="NOTCH 2"/>
    <property type="match status" value="1"/>
</dbReference>
<organism evidence="11 12">
    <name type="scientific">Adineta ricciae</name>
    <name type="common">Rotifer</name>
    <dbReference type="NCBI Taxonomy" id="249248"/>
    <lineage>
        <taxon>Eukaryota</taxon>
        <taxon>Metazoa</taxon>
        <taxon>Spiralia</taxon>
        <taxon>Gnathifera</taxon>
        <taxon>Rotifera</taxon>
        <taxon>Eurotatoria</taxon>
        <taxon>Bdelloidea</taxon>
        <taxon>Adinetida</taxon>
        <taxon>Adinetidae</taxon>
        <taxon>Adineta</taxon>
    </lineage>
</organism>
<feature type="disulfide bond" evidence="6">
    <location>
        <begin position="959"/>
        <end position="968"/>
    </location>
</feature>
<dbReference type="PROSITE" id="PS00022">
    <property type="entry name" value="EGF_1"/>
    <property type="match status" value="4"/>
</dbReference>
<accession>A0A815GWZ7</accession>
<evidence type="ECO:0000313" key="11">
    <source>
        <dbReference type="EMBL" id="CAF1346190.1"/>
    </source>
</evidence>
<dbReference type="InterPro" id="IPR000276">
    <property type="entry name" value="GPCR_Rhodpsn"/>
</dbReference>
<comment type="subcellular location">
    <subcellularLocation>
        <location evidence="1">Membrane</location>
    </subcellularLocation>
</comment>
<feature type="transmembrane region" description="Helical" evidence="7">
    <location>
        <begin position="1375"/>
        <end position="1397"/>
    </location>
</feature>
<feature type="domain" description="EGF-like" evidence="9">
    <location>
        <begin position="844"/>
        <end position="884"/>
    </location>
</feature>
<dbReference type="EMBL" id="CAJNOR010002832">
    <property type="protein sequence ID" value="CAF1346190.1"/>
    <property type="molecule type" value="Genomic_DNA"/>
</dbReference>